<dbReference type="GO" id="GO:0005856">
    <property type="term" value="C:cytoskeleton"/>
    <property type="evidence" value="ECO:0007669"/>
    <property type="project" value="UniProtKB-SubCell"/>
</dbReference>
<dbReference type="Pfam" id="PF00595">
    <property type="entry name" value="PDZ"/>
    <property type="match status" value="1"/>
</dbReference>
<dbReference type="Gene3D" id="2.30.42.10">
    <property type="match status" value="1"/>
</dbReference>
<keyword evidence="3" id="KW-0963">Cytoplasm</keyword>
<dbReference type="Pfam" id="PF17817">
    <property type="entry name" value="PDZ_5"/>
    <property type="match status" value="1"/>
</dbReference>
<dbReference type="SUPFAM" id="SSF47769">
    <property type="entry name" value="SAM/Pointed domain"/>
    <property type="match status" value="1"/>
</dbReference>
<feature type="compositionally biased region" description="Acidic residues" evidence="13">
    <location>
        <begin position="733"/>
        <end position="747"/>
    </location>
</feature>
<evidence type="ECO:0000313" key="17">
    <source>
        <dbReference type="Proteomes" id="UP000276133"/>
    </source>
</evidence>
<dbReference type="CDD" id="cd06790">
    <property type="entry name" value="PDZ_neurabin-like"/>
    <property type="match status" value="1"/>
</dbReference>
<dbReference type="Gene3D" id="1.10.150.50">
    <property type="entry name" value="Transcription Factor, Ets-1"/>
    <property type="match status" value="1"/>
</dbReference>
<evidence type="ECO:0000256" key="9">
    <source>
        <dbReference type="ARBA" id="ARBA00023203"/>
    </source>
</evidence>
<evidence type="ECO:0000313" key="16">
    <source>
        <dbReference type="EMBL" id="RNA02042.1"/>
    </source>
</evidence>
<feature type="region of interest" description="Disordered" evidence="13">
    <location>
        <begin position="135"/>
        <end position="229"/>
    </location>
</feature>
<evidence type="ECO:0000259" key="15">
    <source>
        <dbReference type="PROSITE" id="PS50106"/>
    </source>
</evidence>
<organism evidence="16 17">
    <name type="scientific">Brachionus plicatilis</name>
    <name type="common">Marine rotifer</name>
    <name type="synonym">Brachionus muelleri</name>
    <dbReference type="NCBI Taxonomy" id="10195"/>
    <lineage>
        <taxon>Eukaryota</taxon>
        <taxon>Metazoa</taxon>
        <taxon>Spiralia</taxon>
        <taxon>Gnathifera</taxon>
        <taxon>Rotifera</taxon>
        <taxon>Eurotatoria</taxon>
        <taxon>Monogononta</taxon>
        <taxon>Pseudotrocha</taxon>
        <taxon>Ploima</taxon>
        <taxon>Brachionidae</taxon>
        <taxon>Brachionus</taxon>
    </lineage>
</organism>
<dbReference type="GO" id="GO:0120025">
    <property type="term" value="C:plasma membrane bounded cell projection"/>
    <property type="evidence" value="ECO:0007669"/>
    <property type="project" value="UniProtKB-ARBA"/>
</dbReference>
<dbReference type="OrthoDB" id="62701at2759"/>
<dbReference type="InterPro" id="IPR001478">
    <property type="entry name" value="PDZ"/>
</dbReference>
<dbReference type="Pfam" id="PF00536">
    <property type="entry name" value="SAM_1"/>
    <property type="match status" value="1"/>
</dbReference>
<proteinExistence type="predicted"/>
<protein>
    <submittedName>
        <fullName evidence="16">Isoform I</fullName>
    </submittedName>
</protein>
<dbReference type="GO" id="GO:0045202">
    <property type="term" value="C:synapse"/>
    <property type="evidence" value="ECO:0007669"/>
    <property type="project" value="UniProtKB-SubCell"/>
</dbReference>
<evidence type="ECO:0000256" key="5">
    <source>
        <dbReference type="ARBA" id="ARBA00022782"/>
    </source>
</evidence>
<dbReference type="GO" id="GO:0007399">
    <property type="term" value="P:nervous system development"/>
    <property type="evidence" value="ECO:0007669"/>
    <property type="project" value="UniProtKB-KW"/>
</dbReference>
<feature type="domain" description="SAM" evidence="14">
    <location>
        <begin position="815"/>
        <end position="859"/>
    </location>
</feature>
<dbReference type="InterPro" id="IPR001660">
    <property type="entry name" value="SAM"/>
</dbReference>
<evidence type="ECO:0000256" key="8">
    <source>
        <dbReference type="ARBA" id="ARBA00023054"/>
    </source>
</evidence>
<dbReference type="PANTHER" id="PTHR16154:SF6">
    <property type="entry name" value="SPINOPHILIN, ISOFORM J"/>
    <property type="match status" value="1"/>
</dbReference>
<feature type="compositionally biased region" description="Low complexity" evidence="13">
    <location>
        <begin position="706"/>
        <end position="715"/>
    </location>
</feature>
<evidence type="ECO:0000256" key="1">
    <source>
        <dbReference type="ARBA" id="ARBA00004245"/>
    </source>
</evidence>
<name>A0A3M7PSB9_BRAPC</name>
<dbReference type="STRING" id="10195.A0A3M7PSB9"/>
<dbReference type="Proteomes" id="UP000276133">
    <property type="component" value="Unassembled WGS sequence"/>
</dbReference>
<dbReference type="AlphaFoldDB" id="A0A3M7PSB9"/>
<dbReference type="InterPro" id="IPR013761">
    <property type="entry name" value="SAM/pointed_sf"/>
</dbReference>
<keyword evidence="5" id="KW-0221">Differentiation</keyword>
<gene>
    <name evidence="16" type="ORF">BpHYR1_004069</name>
</gene>
<dbReference type="SMART" id="SM00228">
    <property type="entry name" value="PDZ"/>
    <property type="match status" value="1"/>
</dbReference>
<keyword evidence="6" id="KW-0524">Neurogenesis</keyword>
<dbReference type="InterPro" id="IPR040645">
    <property type="entry name" value="Neurabin-1/2_PDZ"/>
</dbReference>
<keyword evidence="4" id="KW-0597">Phosphoprotein</keyword>
<evidence type="ECO:0000256" key="12">
    <source>
        <dbReference type="SAM" id="Coils"/>
    </source>
</evidence>
<accession>A0A3M7PSB9</accession>
<keyword evidence="2" id="KW-0217">Developmental protein</keyword>
<dbReference type="GO" id="GO:0030154">
    <property type="term" value="P:cell differentiation"/>
    <property type="evidence" value="ECO:0007669"/>
    <property type="project" value="UniProtKB-KW"/>
</dbReference>
<dbReference type="PROSITE" id="PS50105">
    <property type="entry name" value="SAM_DOMAIN"/>
    <property type="match status" value="1"/>
</dbReference>
<feature type="compositionally biased region" description="Basic and acidic residues" evidence="13">
    <location>
        <begin position="487"/>
        <end position="496"/>
    </location>
</feature>
<sequence>MSNAAILSPTSYRSQSNTQLAFGSNVSRLKSVFFQNQIENESTPPLKHQSRLNGDSVVNQLTSKLQSSNRSRSLSTSRNPNSESIMNRINLLKNVNELKKPDESPKIQHTDDTTTDHLTRFQSAKALFARMESESAKMTQSFKVNQRSLNPRRSLNSFSPKDDQKPKCLTMGSANDLDEMKVVQSPETPRPRATSRSWSKLGAQKSPETSSPTSTDTSTSNLSDKTETDCQPDMEEIKNTEVTCETDGNSEGVDPCDSAYYEIPGIDENSDMDQQDDEIQKRRVKFSRNPIRVYSTFSASDYDRRNEDIDPISASAEFELEKRIEKMDVFSVELERGSEGLGLSIIGMGVGAEHGLQKLGIFIKTITVNGAAARDGRLNVGDQIIEVDGVSLVGVTQTLAAAVLRSTQGLVKFTIGREKIDEKNGEISEITRLIQQSLDQDRMKEEYLSKQAQMASQSHLNSHLQQNANRNAAQELAEESEAVEQTDYERHESEDKTELCELRAKLSDFEKQNESLKMEQDRLSKRCMQLQQTELQTALELNGLKQQIQQMIEQYSELDRKFCQNLEKLTLYEQRDEEKSKEIELLKEKIEQLSSNKSPAYQAYKQCTTSYLVRQIPPPPLPPMSSVINQLKKVMPVPNSPPPPIPQTDSDDSNFNCLRPTPMLDNEPSKFKSSLIKRGSLASRQLPQQTTQYSNFQYRNIIVKMNSSRRNNQNSQEDETDTEDLEHNNDQSENTEEEEYVDDDDGEFEQRVEEEYQIDTTNRLNGVSLMPSYQNYSLNSLNSTSTFYTSSLINAGSVNSQNNQIMSFTQPIEDWTCETVAQWLEINDLSKYKSIFLEMRIDGEKLQQLDSTKLKQLGVKSQDRDFFKMKIKNLKLSDQDNPIFNKFLLEQNKMKKKLKS</sequence>
<evidence type="ECO:0000256" key="10">
    <source>
        <dbReference type="ARBA" id="ARBA00023212"/>
    </source>
</evidence>
<feature type="compositionally biased region" description="Polar residues" evidence="13">
    <location>
        <begin position="136"/>
        <end position="159"/>
    </location>
</feature>
<dbReference type="GO" id="GO:0003779">
    <property type="term" value="F:actin binding"/>
    <property type="evidence" value="ECO:0007669"/>
    <property type="project" value="UniProtKB-KW"/>
</dbReference>
<evidence type="ECO:0000256" key="7">
    <source>
        <dbReference type="ARBA" id="ARBA00023018"/>
    </source>
</evidence>
<feature type="region of interest" description="Disordered" evidence="13">
    <location>
        <begin position="705"/>
        <end position="747"/>
    </location>
</feature>
<comment type="caution">
    <text evidence="16">The sequence shown here is derived from an EMBL/GenBank/DDBJ whole genome shotgun (WGS) entry which is preliminary data.</text>
</comment>
<dbReference type="EMBL" id="REGN01009070">
    <property type="protein sequence ID" value="RNA02042.1"/>
    <property type="molecule type" value="Genomic_DNA"/>
</dbReference>
<dbReference type="InterPro" id="IPR043446">
    <property type="entry name" value="Neurabin-like"/>
</dbReference>
<dbReference type="PANTHER" id="PTHR16154">
    <property type="entry name" value="NEURABIN"/>
    <property type="match status" value="1"/>
</dbReference>
<dbReference type="SUPFAM" id="SSF50156">
    <property type="entry name" value="PDZ domain-like"/>
    <property type="match status" value="1"/>
</dbReference>
<feature type="compositionally biased region" description="Acidic residues" evidence="13">
    <location>
        <begin position="476"/>
        <end position="486"/>
    </location>
</feature>
<feature type="region of interest" description="Disordered" evidence="13">
    <location>
        <begin position="454"/>
        <end position="496"/>
    </location>
</feature>
<keyword evidence="8 12" id="KW-0175">Coiled coil</keyword>
<keyword evidence="9" id="KW-0009">Actin-binding</keyword>
<comment type="subcellular location">
    <subcellularLocation>
        <location evidence="1">Cytoplasm</location>
        <location evidence="1">Cytoskeleton</location>
    </subcellularLocation>
    <subcellularLocation>
        <location evidence="11">Synapse</location>
    </subcellularLocation>
</comment>
<keyword evidence="10" id="KW-0206">Cytoskeleton</keyword>
<dbReference type="InterPro" id="IPR036034">
    <property type="entry name" value="PDZ_sf"/>
</dbReference>
<evidence type="ECO:0000256" key="13">
    <source>
        <dbReference type="SAM" id="MobiDB-lite"/>
    </source>
</evidence>
<feature type="compositionally biased region" description="Polar residues" evidence="13">
    <location>
        <begin position="454"/>
        <end position="472"/>
    </location>
</feature>
<keyword evidence="17" id="KW-1185">Reference proteome</keyword>
<dbReference type="FunFam" id="2.30.42.10:FF:000010">
    <property type="entry name" value="Neurabin-1 isoform 1"/>
    <property type="match status" value="1"/>
</dbReference>
<dbReference type="SMART" id="SM00454">
    <property type="entry name" value="SAM"/>
    <property type="match status" value="1"/>
</dbReference>
<feature type="compositionally biased region" description="Low complexity" evidence="13">
    <location>
        <begin position="67"/>
        <end position="82"/>
    </location>
</feature>
<evidence type="ECO:0000256" key="2">
    <source>
        <dbReference type="ARBA" id="ARBA00022473"/>
    </source>
</evidence>
<reference evidence="16 17" key="1">
    <citation type="journal article" date="2018" name="Sci. Rep.">
        <title>Genomic signatures of local adaptation to the degree of environmental predictability in rotifers.</title>
        <authorList>
            <person name="Franch-Gras L."/>
            <person name="Hahn C."/>
            <person name="Garcia-Roger E.M."/>
            <person name="Carmona M.J."/>
            <person name="Serra M."/>
            <person name="Gomez A."/>
        </authorList>
    </citation>
    <scope>NUCLEOTIDE SEQUENCE [LARGE SCALE GENOMIC DNA]</scope>
    <source>
        <strain evidence="16">HYR1</strain>
    </source>
</reference>
<evidence type="ECO:0000256" key="6">
    <source>
        <dbReference type="ARBA" id="ARBA00022902"/>
    </source>
</evidence>
<dbReference type="PROSITE" id="PS50106">
    <property type="entry name" value="PDZ"/>
    <property type="match status" value="1"/>
</dbReference>
<evidence type="ECO:0000256" key="4">
    <source>
        <dbReference type="ARBA" id="ARBA00022553"/>
    </source>
</evidence>
<feature type="coiled-coil region" evidence="12">
    <location>
        <begin position="506"/>
        <end position="596"/>
    </location>
</feature>
<feature type="domain" description="PDZ" evidence="15">
    <location>
        <begin position="331"/>
        <end position="419"/>
    </location>
</feature>
<feature type="compositionally biased region" description="Low complexity" evidence="13">
    <location>
        <begin position="205"/>
        <end position="223"/>
    </location>
</feature>
<evidence type="ECO:0000256" key="3">
    <source>
        <dbReference type="ARBA" id="ARBA00022490"/>
    </source>
</evidence>
<evidence type="ECO:0000259" key="14">
    <source>
        <dbReference type="PROSITE" id="PS50105"/>
    </source>
</evidence>
<keyword evidence="7" id="KW-0770">Synapse</keyword>
<feature type="region of interest" description="Disordered" evidence="13">
    <location>
        <begin position="63"/>
        <end position="84"/>
    </location>
</feature>
<evidence type="ECO:0000256" key="11">
    <source>
        <dbReference type="ARBA" id="ARBA00034103"/>
    </source>
</evidence>